<reference evidence="2 3" key="1">
    <citation type="submission" date="2024-09" db="EMBL/GenBank/DDBJ databases">
        <title>Paenibacillus zeirhizospherea sp. nov., isolated from surface of the maize (Zea mays) roots in a horticulture field, Hungary.</title>
        <authorList>
            <person name="Marton D."/>
            <person name="Farkas M."/>
            <person name="Bedics A."/>
            <person name="Toth E."/>
            <person name="Tancsics A."/>
            <person name="Boka K."/>
            <person name="Maroti G."/>
            <person name="Kriszt B."/>
            <person name="Cserhati M."/>
        </authorList>
    </citation>
    <scope>NUCLEOTIDE SEQUENCE [LARGE SCALE GENOMIC DNA]</scope>
    <source>
        <strain evidence="2 3">KCTC 33519</strain>
    </source>
</reference>
<evidence type="ECO:0000259" key="1">
    <source>
        <dbReference type="Pfam" id="PF08388"/>
    </source>
</evidence>
<evidence type="ECO:0000313" key="3">
    <source>
        <dbReference type="Proteomes" id="UP001580346"/>
    </source>
</evidence>
<dbReference type="InterPro" id="IPR013597">
    <property type="entry name" value="Mat_intron_G2"/>
</dbReference>
<name>A0ABV5B0M0_9BACL</name>
<dbReference type="RefSeq" id="WP_375358287.1">
    <property type="nucleotide sequence ID" value="NZ_JBHHMI010000058.1"/>
</dbReference>
<dbReference type="Proteomes" id="UP001580346">
    <property type="component" value="Unassembled WGS sequence"/>
</dbReference>
<evidence type="ECO:0000313" key="2">
    <source>
        <dbReference type="EMBL" id="MFB5270020.1"/>
    </source>
</evidence>
<gene>
    <name evidence="2" type="ORF">ACE41H_25005</name>
</gene>
<proteinExistence type="predicted"/>
<feature type="domain" description="Group II intron maturase-specific" evidence="1">
    <location>
        <begin position="75"/>
        <end position="149"/>
    </location>
</feature>
<dbReference type="EMBL" id="JBHHMI010000058">
    <property type="protein sequence ID" value="MFB5270020.1"/>
    <property type="molecule type" value="Genomic_DNA"/>
</dbReference>
<comment type="caution">
    <text evidence="2">The sequence shown here is derived from an EMBL/GenBank/DDBJ whole genome shotgun (WGS) entry which is preliminary data.</text>
</comment>
<dbReference type="Pfam" id="PF08388">
    <property type="entry name" value="GIIM"/>
    <property type="match status" value="1"/>
</dbReference>
<keyword evidence="3" id="KW-1185">Reference proteome</keyword>
<organism evidence="2 3">
    <name type="scientific">Paenibacillus enshidis</name>
    <dbReference type="NCBI Taxonomy" id="1458439"/>
    <lineage>
        <taxon>Bacteria</taxon>
        <taxon>Bacillati</taxon>
        <taxon>Bacillota</taxon>
        <taxon>Bacilli</taxon>
        <taxon>Bacillales</taxon>
        <taxon>Paenibacillaceae</taxon>
        <taxon>Paenibacillus</taxon>
    </lineage>
</organism>
<dbReference type="InterPro" id="IPR043502">
    <property type="entry name" value="DNA/RNA_pol_sf"/>
</dbReference>
<dbReference type="SUPFAM" id="SSF56672">
    <property type="entry name" value="DNA/RNA polymerases"/>
    <property type="match status" value="1"/>
</dbReference>
<sequence length="204" mass="24637">MRFSRATHLLIFCKSRRSAKRTLENVLPFIEEKLFLKVNREKTMVDEAKKVKFLGFSFYEKKGESRVRIHPKSVAKMKAKVKELTSRSNGMGNEERAEKLRRYIMGWINYFKIADMKKLLQTTDEWMRRRIRMVYWKQWKRIKTKFEKLQSLGIHKQKAWEYANTRKSYWRTSNSPILSRSLGNNVLKNLGFLFFSDYYRQVIA</sequence>
<protein>
    <submittedName>
        <fullName evidence="2">Group II intron maturase-specific domain-containing protein</fullName>
    </submittedName>
</protein>
<accession>A0ABV5B0M0</accession>